<dbReference type="SUPFAM" id="SSF81606">
    <property type="entry name" value="PP2C-like"/>
    <property type="match status" value="1"/>
</dbReference>
<comment type="cofactor">
    <cofactor evidence="1">
        <name>Mn(2+)</name>
        <dbReference type="ChEBI" id="CHEBI:29035"/>
    </cofactor>
</comment>
<keyword evidence="4" id="KW-1185">Reference proteome</keyword>
<dbReference type="InterPro" id="IPR036457">
    <property type="entry name" value="PPM-type-like_dom_sf"/>
</dbReference>
<comment type="catalytic activity">
    <reaction evidence="1">
        <text>O-phospho-L-seryl-[protein] + H2O = L-seryl-[protein] + phosphate</text>
        <dbReference type="Rhea" id="RHEA:20629"/>
        <dbReference type="Rhea" id="RHEA-COMP:9863"/>
        <dbReference type="Rhea" id="RHEA-COMP:11604"/>
        <dbReference type="ChEBI" id="CHEBI:15377"/>
        <dbReference type="ChEBI" id="CHEBI:29999"/>
        <dbReference type="ChEBI" id="CHEBI:43474"/>
        <dbReference type="ChEBI" id="CHEBI:83421"/>
        <dbReference type="EC" id="3.1.3.16"/>
    </reaction>
</comment>
<feature type="domain" description="PPM-type phosphatase" evidence="2">
    <location>
        <begin position="32"/>
        <end position="262"/>
    </location>
</feature>
<sequence length="279" mass="30095">MAAEPEPAVEDIPQNVCSGAEGKSSLRMMASAYYLPKENSDNNPLGQGAHFICDEQQTFGLADGVRGPDSGVYAGNFIQSAVGLVQEKPKGGVNPKQVIQEAFLQNKGVEGSITATIITLEDDSLRALNMGDSGFRIIRDGKIVHESTTRLRGFKRPIRRRNPTGTLPPPAQEIAFNVKPGDVVVAATVGLFDNVPAEDIELMIMTSFLDEDTPPDLAAERLAKMARSVSSDRKNSVNGGGYGYVKIRGDKYDNVTVIVAYLYEPDASPMEIEESDITS</sequence>
<dbReference type="SMART" id="SM00332">
    <property type="entry name" value="PP2Cc"/>
    <property type="match status" value="1"/>
</dbReference>
<dbReference type="SMART" id="SM00331">
    <property type="entry name" value="PP2C_SIG"/>
    <property type="match status" value="1"/>
</dbReference>
<reference evidence="3" key="1">
    <citation type="submission" date="2023-03" db="EMBL/GenBank/DDBJ databases">
        <authorList>
            <person name="Julca I."/>
        </authorList>
    </citation>
    <scope>NUCLEOTIDE SEQUENCE</scope>
</reference>
<keyword evidence="1" id="KW-0378">Hydrolase</keyword>
<comment type="cofactor">
    <cofactor evidence="1">
        <name>Mg(2+)</name>
        <dbReference type="ChEBI" id="CHEBI:18420"/>
    </cofactor>
</comment>
<accession>A0AAV1BZA8</accession>
<keyword evidence="1" id="KW-0464">Manganese</keyword>
<protein>
    <recommendedName>
        <fullName evidence="1">Protein phosphatase</fullName>
        <ecNumber evidence="1">3.1.3.16</ecNumber>
    </recommendedName>
</protein>
<dbReference type="Gene3D" id="3.60.40.10">
    <property type="entry name" value="PPM-type phosphatase domain"/>
    <property type="match status" value="2"/>
</dbReference>
<dbReference type="PROSITE" id="PS51746">
    <property type="entry name" value="PPM_2"/>
    <property type="match status" value="1"/>
</dbReference>
<dbReference type="InterPro" id="IPR001932">
    <property type="entry name" value="PPM-type_phosphatase-like_dom"/>
</dbReference>
<comment type="catalytic activity">
    <reaction evidence="1">
        <text>O-phospho-L-threonyl-[protein] + H2O = L-threonyl-[protein] + phosphate</text>
        <dbReference type="Rhea" id="RHEA:47004"/>
        <dbReference type="Rhea" id="RHEA-COMP:11060"/>
        <dbReference type="Rhea" id="RHEA-COMP:11605"/>
        <dbReference type="ChEBI" id="CHEBI:15377"/>
        <dbReference type="ChEBI" id="CHEBI:30013"/>
        <dbReference type="ChEBI" id="CHEBI:43474"/>
        <dbReference type="ChEBI" id="CHEBI:61977"/>
        <dbReference type="EC" id="3.1.3.16"/>
    </reaction>
</comment>
<gene>
    <name evidence="3" type="ORF">OLC1_LOCUS263</name>
</gene>
<evidence type="ECO:0000256" key="1">
    <source>
        <dbReference type="RuleBase" id="RU366020"/>
    </source>
</evidence>
<dbReference type="GO" id="GO:0046872">
    <property type="term" value="F:metal ion binding"/>
    <property type="evidence" value="ECO:0007669"/>
    <property type="project" value="UniProtKB-UniRule"/>
</dbReference>
<proteinExistence type="inferred from homology"/>
<evidence type="ECO:0000313" key="3">
    <source>
        <dbReference type="EMBL" id="CAI9087422.1"/>
    </source>
</evidence>
<evidence type="ECO:0000259" key="2">
    <source>
        <dbReference type="PROSITE" id="PS51746"/>
    </source>
</evidence>
<name>A0AAV1BZA8_OLDCO</name>
<dbReference type="GO" id="GO:0004722">
    <property type="term" value="F:protein serine/threonine phosphatase activity"/>
    <property type="evidence" value="ECO:0007669"/>
    <property type="project" value="UniProtKB-EC"/>
</dbReference>
<dbReference type="AlphaFoldDB" id="A0AAV1BZA8"/>
<dbReference type="PANTHER" id="PTHR12320">
    <property type="entry name" value="PROTEIN PHOSPHATASE 2C"/>
    <property type="match status" value="1"/>
</dbReference>
<dbReference type="EMBL" id="OX459118">
    <property type="protein sequence ID" value="CAI9087422.1"/>
    <property type="molecule type" value="Genomic_DNA"/>
</dbReference>
<dbReference type="InterPro" id="IPR039123">
    <property type="entry name" value="PPTC7"/>
</dbReference>
<keyword evidence="1" id="KW-0904">Protein phosphatase</keyword>
<dbReference type="Proteomes" id="UP001161247">
    <property type="component" value="Chromosome 1"/>
</dbReference>
<keyword evidence="1" id="KW-0460">Magnesium</keyword>
<keyword evidence="1" id="KW-0479">Metal-binding</keyword>
<dbReference type="EC" id="3.1.3.16" evidence="1"/>
<dbReference type="PANTHER" id="PTHR12320:SF81">
    <property type="entry name" value="PROTEIN PHOSPHATASE 2C 23-RELATED"/>
    <property type="match status" value="1"/>
</dbReference>
<organism evidence="3 4">
    <name type="scientific">Oldenlandia corymbosa var. corymbosa</name>
    <dbReference type="NCBI Taxonomy" id="529605"/>
    <lineage>
        <taxon>Eukaryota</taxon>
        <taxon>Viridiplantae</taxon>
        <taxon>Streptophyta</taxon>
        <taxon>Embryophyta</taxon>
        <taxon>Tracheophyta</taxon>
        <taxon>Spermatophyta</taxon>
        <taxon>Magnoliopsida</taxon>
        <taxon>eudicotyledons</taxon>
        <taxon>Gunneridae</taxon>
        <taxon>Pentapetalae</taxon>
        <taxon>asterids</taxon>
        <taxon>lamiids</taxon>
        <taxon>Gentianales</taxon>
        <taxon>Rubiaceae</taxon>
        <taxon>Rubioideae</taxon>
        <taxon>Spermacoceae</taxon>
        <taxon>Hedyotis-Oldenlandia complex</taxon>
        <taxon>Oldenlandia</taxon>
    </lineage>
</organism>
<evidence type="ECO:0000313" key="4">
    <source>
        <dbReference type="Proteomes" id="UP001161247"/>
    </source>
</evidence>
<comment type="similarity">
    <text evidence="1">Belongs to the PP2C family.</text>
</comment>